<dbReference type="PATRIC" id="fig|1605367.3.peg.2218"/>
<feature type="signal peptide" evidence="1">
    <location>
        <begin position="1"/>
        <end position="19"/>
    </location>
</feature>
<reference evidence="3 4" key="1">
    <citation type="submission" date="2015-07" db="EMBL/GenBank/DDBJ databases">
        <title>The draft genome sequence of Leadbetterella sp. JN14-9.</title>
        <authorList>
            <person name="Liu Y."/>
            <person name="Du J."/>
            <person name="Shao Z."/>
        </authorList>
    </citation>
    <scope>NUCLEOTIDE SEQUENCE [LARGE SCALE GENOMIC DNA]</scope>
    <source>
        <strain evidence="3 4">JN14-9</strain>
    </source>
</reference>
<sequence>MKALITFSVLLIFSVSLKAQVLPDSVFVDSVKVEAAIKEVKKAVTKSDTTGKFFKTMGKVFGVKPYTSLEKPRVAFIRSLFLPGWGQITNRDFWKVGLVYGAAGAGWYYGIRANNQQYQKYLGHYERATFVSRNLAFYDNVDLSIANSLPQSSLFFVSNDADNAILYVRDTDGKKYVLNKQSGDIEGVQTTYFVAEEVNVEDSEIIGSFNSQTFQSAKNQYRRWRDASYIGFAAGWLFFALEANVAAHLKTFDMSEDISFKIKPAGPQTFGMQASGISLAFEFK</sequence>
<evidence type="ECO:0000313" key="4">
    <source>
        <dbReference type="Proteomes" id="UP000050454"/>
    </source>
</evidence>
<comment type="caution">
    <text evidence="3">The sequence shown here is derived from an EMBL/GenBank/DDBJ whole genome shotgun (WGS) entry which is preliminary data.</text>
</comment>
<dbReference type="RefSeq" id="WP_055144253.1">
    <property type="nucleotide sequence ID" value="NZ_JXSZ01000005.1"/>
</dbReference>
<keyword evidence="1" id="KW-0732">Signal</keyword>
<gene>
    <name evidence="3" type="ORF">AFM12_04340</name>
</gene>
<name>A0A0P7BY96_9BACT</name>
<feature type="chain" id="PRO_5006136410" description="DUF5683 domain-containing protein" evidence="1">
    <location>
        <begin position="20"/>
        <end position="284"/>
    </location>
</feature>
<dbReference type="InterPro" id="IPR043738">
    <property type="entry name" value="DUF5683"/>
</dbReference>
<proteinExistence type="predicted"/>
<dbReference type="Proteomes" id="UP000050454">
    <property type="component" value="Unassembled WGS sequence"/>
</dbReference>
<evidence type="ECO:0000259" key="2">
    <source>
        <dbReference type="Pfam" id="PF18935"/>
    </source>
</evidence>
<dbReference type="EMBL" id="LGTQ01000005">
    <property type="protein sequence ID" value="KPM49809.1"/>
    <property type="molecule type" value="Genomic_DNA"/>
</dbReference>
<dbReference type="AlphaFoldDB" id="A0A0P7BY96"/>
<feature type="domain" description="DUF5683" evidence="2">
    <location>
        <begin position="70"/>
        <end position="283"/>
    </location>
</feature>
<evidence type="ECO:0000256" key="1">
    <source>
        <dbReference type="SAM" id="SignalP"/>
    </source>
</evidence>
<dbReference type="Pfam" id="PF18935">
    <property type="entry name" value="DUF5683"/>
    <property type="match status" value="1"/>
</dbReference>
<organism evidence="3 4">
    <name type="scientific">Jiulongibacter sediminis</name>
    <dbReference type="NCBI Taxonomy" id="1605367"/>
    <lineage>
        <taxon>Bacteria</taxon>
        <taxon>Pseudomonadati</taxon>
        <taxon>Bacteroidota</taxon>
        <taxon>Cytophagia</taxon>
        <taxon>Cytophagales</taxon>
        <taxon>Leadbetterellaceae</taxon>
        <taxon>Jiulongibacter</taxon>
    </lineage>
</organism>
<dbReference type="STRING" id="1605367.AFM12_04340"/>
<dbReference type="OrthoDB" id="9813910at2"/>
<accession>A0A0P7BY96</accession>
<evidence type="ECO:0000313" key="3">
    <source>
        <dbReference type="EMBL" id="KPM49809.1"/>
    </source>
</evidence>
<keyword evidence="4" id="KW-1185">Reference proteome</keyword>
<protein>
    <recommendedName>
        <fullName evidence="2">DUF5683 domain-containing protein</fullName>
    </recommendedName>
</protein>